<accession>A0A482JJP2</accession>
<keyword evidence="1" id="KW-0812">Transmembrane</keyword>
<evidence type="ECO:0000256" key="1">
    <source>
        <dbReference type="SAM" id="Phobius"/>
    </source>
</evidence>
<dbReference type="Proteomes" id="UP000295299">
    <property type="component" value="Segment"/>
</dbReference>
<keyword evidence="1" id="KW-1133">Transmembrane helix</keyword>
<protein>
    <submittedName>
        <fullName evidence="2">Uncharacterized protein</fullName>
    </submittedName>
</protein>
<organism evidence="2 3">
    <name type="scientific">Mycobacterium phage Kristoff</name>
    <dbReference type="NCBI Taxonomy" id="2517956"/>
    <lineage>
        <taxon>Viruses</taxon>
        <taxon>Duplodnaviria</taxon>
        <taxon>Heunggongvirae</taxon>
        <taxon>Uroviricota</taxon>
        <taxon>Caudoviricetes</taxon>
        <taxon>Fromanvirus</taxon>
        <taxon>Fromanvirus rebeuca</taxon>
    </lineage>
</organism>
<dbReference type="EMBL" id="MK494124">
    <property type="protein sequence ID" value="QBP31982.1"/>
    <property type="molecule type" value="Genomic_DNA"/>
</dbReference>
<evidence type="ECO:0000313" key="3">
    <source>
        <dbReference type="Proteomes" id="UP000295299"/>
    </source>
</evidence>
<reference evidence="2 3" key="1">
    <citation type="submission" date="2019-02" db="EMBL/GenBank/DDBJ databases">
        <authorList>
            <person name="Trepte H.V."/>
            <person name="Ackerson L."/>
            <person name="Cottrell A."/>
            <person name="Drexelius J."/>
            <person name="Eggleston T."/>
            <person name="Schaefer-Sharp M."/>
            <person name="Thorkildsen T."/>
            <person name="Vendrell P."/>
            <person name="Wunderlich H."/>
            <person name="Braley A.B."/>
            <person name="Ettinger W.F."/>
            <person name="Ettinger A.-S.H."/>
            <person name="Anders K.R."/>
            <person name="Garlena R.A."/>
            <person name="Russell D.A."/>
            <person name="Pope W.H."/>
            <person name="Jacobs-Sera D."/>
            <person name="Hendrix R.W."/>
            <person name="Hatfull G.F."/>
        </authorList>
    </citation>
    <scope>NUCLEOTIDE SEQUENCE [LARGE SCALE GENOMIC DNA]</scope>
</reference>
<evidence type="ECO:0000313" key="2">
    <source>
        <dbReference type="EMBL" id="QBP31982.1"/>
    </source>
</evidence>
<proteinExistence type="predicted"/>
<name>A0A482JJP2_9CAUD</name>
<keyword evidence="1" id="KW-0472">Membrane</keyword>
<sequence>MKKKLWENRHLVMAGVWATVTIPAAIWWPDSVLWVIIVSHWANFVGELAAHHSLKAEKSKGGDA</sequence>
<gene>
    <name evidence="2" type="primary">33</name>
    <name evidence="2" type="ORF">SEA_KRISTOFF_33</name>
</gene>
<feature type="transmembrane region" description="Helical" evidence="1">
    <location>
        <begin position="12"/>
        <end position="28"/>
    </location>
</feature>